<evidence type="ECO:0000313" key="1">
    <source>
        <dbReference type="EMBL" id="ALY10496.1"/>
    </source>
</evidence>
<name>A0A0U4B727_9CAUD</name>
<reference evidence="1 2" key="1">
    <citation type="submission" date="2015-11" db="EMBL/GenBank/DDBJ databases">
        <authorList>
            <person name="Lee I.Y."/>
            <person name="Guerrero C.A."/>
            <person name="Bowman C.A."/>
            <person name="Russell D.A."/>
            <person name="Pope W.H."/>
            <person name="Jacobs-Sera D."/>
            <person name="Hendrix R.W."/>
            <person name="Hatfull G.F."/>
        </authorList>
    </citation>
    <scope>NUCLEOTIDE SEQUENCE [LARGE SCALE GENOMIC DNA]</scope>
</reference>
<accession>A0A0U4B727</accession>
<dbReference type="EMBL" id="KU160668">
    <property type="protein sequence ID" value="ALY10496.1"/>
    <property type="molecule type" value="Genomic_DNA"/>
</dbReference>
<gene>
    <name evidence="1" type="primary">39</name>
    <name evidence="1" type="ORF">TAEYOUNG_39</name>
</gene>
<dbReference type="Proteomes" id="UP000221143">
    <property type="component" value="Segment"/>
</dbReference>
<sequence>MRTFGKIKLSAQRDTDWRQLSHTAQWLYWALIGSEKLTACGAMDYKPKHLAALSPTMTVDGVEGAMDELREHHFVVLDEETDELLLRSFVRNDDVVLNRNMMVAVVKAGRKLASLRLIGVLAFELLRLRNEFPQAGIWEHPEMIDMLRRATPIDVRESDLQSDDGGALVSVGAWSKDTENPY</sequence>
<evidence type="ECO:0000313" key="2">
    <source>
        <dbReference type="Proteomes" id="UP000221143"/>
    </source>
</evidence>
<protein>
    <submittedName>
        <fullName evidence="1">Helix-turn-helix DNA binding domain protein</fullName>
    </submittedName>
</protein>
<proteinExistence type="predicted"/>
<organism evidence="1 2">
    <name type="scientific">Arthrobacter phage TaeYoung</name>
    <dbReference type="NCBI Taxonomy" id="1772318"/>
    <lineage>
        <taxon>Viruses</taxon>
        <taxon>Duplodnaviria</taxon>
        <taxon>Heunggongvirae</taxon>
        <taxon>Uroviricota</taxon>
        <taxon>Caudoviricetes</taxon>
        <taxon>Berryhillviridae</taxon>
        <taxon>Marthavirus</taxon>
        <taxon>Marthavirus martha</taxon>
    </lineage>
</organism>